<dbReference type="STRING" id="1684307.A0A316U3Q1"/>
<dbReference type="GeneID" id="37014711"/>
<keyword evidence="1" id="KW-0560">Oxidoreductase</keyword>
<evidence type="ECO:0000256" key="2">
    <source>
        <dbReference type="ARBA" id="ARBA00023027"/>
    </source>
</evidence>
<organism evidence="4 5">
    <name type="scientific">Pseudomicrostroma glucosiphilum</name>
    <dbReference type="NCBI Taxonomy" id="1684307"/>
    <lineage>
        <taxon>Eukaryota</taxon>
        <taxon>Fungi</taxon>
        <taxon>Dikarya</taxon>
        <taxon>Basidiomycota</taxon>
        <taxon>Ustilaginomycotina</taxon>
        <taxon>Exobasidiomycetes</taxon>
        <taxon>Microstromatales</taxon>
        <taxon>Microstromatales incertae sedis</taxon>
        <taxon>Pseudomicrostroma</taxon>
    </lineage>
</organism>
<dbReference type="OrthoDB" id="298012at2759"/>
<evidence type="ECO:0000256" key="1">
    <source>
        <dbReference type="ARBA" id="ARBA00023002"/>
    </source>
</evidence>
<dbReference type="GO" id="GO:0030267">
    <property type="term" value="F:glyoxylate reductase (NADPH) activity"/>
    <property type="evidence" value="ECO:0007669"/>
    <property type="project" value="TreeGrafter"/>
</dbReference>
<dbReference type="GO" id="GO:0016618">
    <property type="term" value="F:hydroxypyruvate reductase [NAD(P)H] activity"/>
    <property type="evidence" value="ECO:0007669"/>
    <property type="project" value="TreeGrafter"/>
</dbReference>
<feature type="domain" description="D-isomer specific 2-hydroxyacid dehydrogenase NAD-binding" evidence="3">
    <location>
        <begin position="133"/>
        <end position="305"/>
    </location>
</feature>
<protein>
    <recommendedName>
        <fullName evidence="3">D-isomer specific 2-hydroxyacid dehydrogenase NAD-binding domain-containing protein</fullName>
    </recommendedName>
</protein>
<dbReference type="RefSeq" id="XP_025346261.1">
    <property type="nucleotide sequence ID" value="XM_025492977.1"/>
</dbReference>
<dbReference type="AlphaFoldDB" id="A0A316U3Q1"/>
<dbReference type="InterPro" id="IPR050223">
    <property type="entry name" value="D-isomer_2-hydroxyacid_DH"/>
</dbReference>
<dbReference type="InterPro" id="IPR029753">
    <property type="entry name" value="D-isomer_DH_CS"/>
</dbReference>
<dbReference type="PROSITE" id="PS00671">
    <property type="entry name" value="D_2_HYDROXYACID_DH_3"/>
    <property type="match status" value="1"/>
</dbReference>
<dbReference type="GO" id="GO:0005829">
    <property type="term" value="C:cytosol"/>
    <property type="evidence" value="ECO:0007669"/>
    <property type="project" value="TreeGrafter"/>
</dbReference>
<name>A0A316U3Q1_9BASI</name>
<dbReference type="PANTHER" id="PTHR10996">
    <property type="entry name" value="2-HYDROXYACID DEHYDROGENASE-RELATED"/>
    <property type="match status" value="1"/>
</dbReference>
<keyword evidence="2" id="KW-0520">NAD</keyword>
<evidence type="ECO:0000259" key="3">
    <source>
        <dbReference type="Pfam" id="PF02826"/>
    </source>
</evidence>
<dbReference type="SUPFAM" id="SSF51735">
    <property type="entry name" value="NAD(P)-binding Rossmann-fold domains"/>
    <property type="match status" value="1"/>
</dbReference>
<dbReference type="PANTHER" id="PTHR10996:SF178">
    <property type="entry name" value="2-HYDROXYACID DEHYDROGENASE YGL185C-RELATED"/>
    <property type="match status" value="1"/>
</dbReference>
<dbReference type="EMBL" id="KZ819332">
    <property type="protein sequence ID" value="PWN19101.1"/>
    <property type="molecule type" value="Genomic_DNA"/>
</dbReference>
<evidence type="ECO:0000313" key="4">
    <source>
        <dbReference type="EMBL" id="PWN19101.1"/>
    </source>
</evidence>
<dbReference type="Pfam" id="PF02826">
    <property type="entry name" value="2-Hacid_dh_C"/>
    <property type="match status" value="1"/>
</dbReference>
<proteinExistence type="predicted"/>
<accession>A0A316U3Q1</accession>
<gene>
    <name evidence="4" type="ORF">BCV69DRAFT_284255</name>
</gene>
<dbReference type="CDD" id="cd12159">
    <property type="entry name" value="2-Hacid_dh_2"/>
    <property type="match status" value="1"/>
</dbReference>
<dbReference type="InterPro" id="IPR006140">
    <property type="entry name" value="D-isomer_DH_NAD-bd"/>
</dbReference>
<keyword evidence="5" id="KW-1185">Reference proteome</keyword>
<sequence>MASSNTKTAHRSILASEAAVPKDLLPPPGSIAILPTDDPFYSYHVKNILDNVPGAKVEELSKDTRAIVWLDVRGPPAAERLGKILDDNPQIGWVQLCQAGINNIVPLFERHGKKVWTSAKGSFGQPVAEHALMLTLSLLRNLPKRVRATSWGTPSGISLFGQRVTLVGAGGISLSLISLLEPFNVKVTVLRRKAEPLDPSAVPSSFKDGENLIVRSFKELHSVLPETDVLVIAAALTPDTRNMIGEKELALLPQNAVLVNVARGELVDTDALTASLRKGSFAGAGLDVTAPEPLPADHPLWSLQRDSGASFDKELEPDQKGNLIITPHTADTPDMIAPLLAARFARNAKALLDGKGAFEGLVDTVNGY</sequence>
<dbReference type="Proteomes" id="UP000245942">
    <property type="component" value="Unassembled WGS sequence"/>
</dbReference>
<evidence type="ECO:0000313" key="5">
    <source>
        <dbReference type="Proteomes" id="UP000245942"/>
    </source>
</evidence>
<dbReference type="GO" id="GO:0051287">
    <property type="term" value="F:NAD binding"/>
    <property type="evidence" value="ECO:0007669"/>
    <property type="project" value="InterPro"/>
</dbReference>
<dbReference type="Gene3D" id="3.40.50.720">
    <property type="entry name" value="NAD(P)-binding Rossmann-like Domain"/>
    <property type="match status" value="2"/>
</dbReference>
<reference evidence="4 5" key="1">
    <citation type="journal article" date="2018" name="Mol. Biol. Evol.">
        <title>Broad Genomic Sampling Reveals a Smut Pathogenic Ancestry of the Fungal Clade Ustilaginomycotina.</title>
        <authorList>
            <person name="Kijpornyongpan T."/>
            <person name="Mondo S.J."/>
            <person name="Barry K."/>
            <person name="Sandor L."/>
            <person name="Lee J."/>
            <person name="Lipzen A."/>
            <person name="Pangilinan J."/>
            <person name="LaButti K."/>
            <person name="Hainaut M."/>
            <person name="Henrissat B."/>
            <person name="Grigoriev I.V."/>
            <person name="Spatafora J.W."/>
            <person name="Aime M.C."/>
        </authorList>
    </citation>
    <scope>NUCLEOTIDE SEQUENCE [LARGE SCALE GENOMIC DNA]</scope>
    <source>
        <strain evidence="4 5">MCA 4718</strain>
    </source>
</reference>
<dbReference type="InterPro" id="IPR036291">
    <property type="entry name" value="NAD(P)-bd_dom_sf"/>
</dbReference>